<dbReference type="InterPro" id="IPR011992">
    <property type="entry name" value="EF-hand-dom_pair"/>
</dbReference>
<dbReference type="OrthoDB" id="191686at2759"/>
<evidence type="ECO:0000256" key="3">
    <source>
        <dbReference type="ARBA" id="ARBA00022723"/>
    </source>
</evidence>
<reference evidence="7" key="1">
    <citation type="submission" date="2020-04" db="EMBL/GenBank/DDBJ databases">
        <authorList>
            <person name="Alioto T."/>
            <person name="Alioto T."/>
            <person name="Gomez Garrido J."/>
        </authorList>
    </citation>
    <scope>NUCLEOTIDE SEQUENCE</scope>
    <source>
        <strain evidence="7">A484AB</strain>
    </source>
</reference>
<dbReference type="Proteomes" id="UP001152795">
    <property type="component" value="Unassembled WGS sequence"/>
</dbReference>
<dbReference type="PROSITE" id="PS50222">
    <property type="entry name" value="EF_HAND_2"/>
    <property type="match status" value="3"/>
</dbReference>
<dbReference type="AlphaFoldDB" id="A0A6S7K0G1"/>
<evidence type="ECO:0000256" key="6">
    <source>
        <dbReference type="ARBA" id="ARBA00023288"/>
    </source>
</evidence>
<organism evidence="7 8">
    <name type="scientific">Paramuricea clavata</name>
    <name type="common">Red gorgonian</name>
    <name type="synonym">Violescent sea-whip</name>
    <dbReference type="NCBI Taxonomy" id="317549"/>
    <lineage>
        <taxon>Eukaryota</taxon>
        <taxon>Metazoa</taxon>
        <taxon>Cnidaria</taxon>
        <taxon>Anthozoa</taxon>
        <taxon>Octocorallia</taxon>
        <taxon>Malacalcyonacea</taxon>
        <taxon>Plexauridae</taxon>
        <taxon>Paramuricea</taxon>
    </lineage>
</organism>
<evidence type="ECO:0000313" key="7">
    <source>
        <dbReference type="EMBL" id="CAB4021511.1"/>
    </source>
</evidence>
<dbReference type="EMBL" id="CACRXK020011476">
    <property type="protein sequence ID" value="CAB4021511.1"/>
    <property type="molecule type" value="Genomic_DNA"/>
</dbReference>
<comment type="caution">
    <text evidence="7">The sequence shown here is derived from an EMBL/GenBank/DDBJ whole genome shotgun (WGS) entry which is preliminary data.</text>
</comment>
<keyword evidence="3" id="KW-0479">Metal-binding</keyword>
<keyword evidence="8" id="KW-1185">Reference proteome</keyword>
<dbReference type="InterPro" id="IPR002048">
    <property type="entry name" value="EF_hand_dom"/>
</dbReference>
<dbReference type="PANTHER" id="PTHR23055:SF178">
    <property type="entry name" value="NEUROCALCIN HOMOLOG"/>
    <property type="match status" value="1"/>
</dbReference>
<evidence type="ECO:0000256" key="5">
    <source>
        <dbReference type="ARBA" id="ARBA00022837"/>
    </source>
</evidence>
<evidence type="ECO:0000256" key="2">
    <source>
        <dbReference type="ARBA" id="ARBA00022707"/>
    </source>
</evidence>
<protein>
    <submittedName>
        <fullName evidence="7">Neurocalcin homolog</fullName>
    </submittedName>
</protein>
<dbReference type="PRINTS" id="PR00450">
    <property type="entry name" value="RECOVERIN"/>
</dbReference>
<dbReference type="Pfam" id="PF00036">
    <property type="entry name" value="EF-hand_1"/>
    <property type="match status" value="1"/>
</dbReference>
<comment type="similarity">
    <text evidence="1">Belongs to the recoverin family.</text>
</comment>
<evidence type="ECO:0000256" key="4">
    <source>
        <dbReference type="ARBA" id="ARBA00022737"/>
    </source>
</evidence>
<keyword evidence="4" id="KW-0677">Repeat</keyword>
<dbReference type="PANTHER" id="PTHR23055">
    <property type="entry name" value="CALCIUM BINDING PROTEINS"/>
    <property type="match status" value="1"/>
</dbReference>
<dbReference type="InterPro" id="IPR018247">
    <property type="entry name" value="EF_Hand_1_Ca_BS"/>
</dbReference>
<dbReference type="FunFam" id="1.10.238.10:FF:000009">
    <property type="entry name" value="Visinin-like protein 1"/>
    <property type="match status" value="1"/>
</dbReference>
<evidence type="ECO:0000313" key="8">
    <source>
        <dbReference type="Proteomes" id="UP001152795"/>
    </source>
</evidence>
<dbReference type="GO" id="GO:0005509">
    <property type="term" value="F:calcium ion binding"/>
    <property type="evidence" value="ECO:0007669"/>
    <property type="project" value="InterPro"/>
</dbReference>
<gene>
    <name evidence="7" type="ORF">PACLA_8A065955</name>
</gene>
<sequence length="185" mass="20722">MGKQQSKLSPEILADLSATTEFDENEIKEWYKGFRKDCPTGQLGIEEFKGIYSNFFPNGDPSKFAEHAFRAFDKNGDGVIDFQEFIVSLSVTSRGKMEDKLKWAFNMYDINGNGYISRDELYEIMVAIEKMGGAIQTDGDGGSAKERTDKIFSQMDKNADDKLSMTEFIEGAKSDASIVKILQSS</sequence>
<dbReference type="Gene3D" id="1.10.238.10">
    <property type="entry name" value="EF-hand"/>
    <property type="match status" value="1"/>
</dbReference>
<dbReference type="CDD" id="cd00051">
    <property type="entry name" value="EFh"/>
    <property type="match status" value="2"/>
</dbReference>
<evidence type="ECO:0000256" key="1">
    <source>
        <dbReference type="ARBA" id="ARBA00006049"/>
    </source>
</evidence>
<accession>A0A6S7K0G1</accession>
<keyword evidence="2" id="KW-0519">Myristate</keyword>
<dbReference type="SMART" id="SM00054">
    <property type="entry name" value="EFh"/>
    <property type="match status" value="3"/>
</dbReference>
<dbReference type="Pfam" id="PF13499">
    <property type="entry name" value="EF-hand_7"/>
    <property type="match status" value="1"/>
</dbReference>
<keyword evidence="6" id="KW-0449">Lipoprotein</keyword>
<name>A0A6S7K0G1_PARCT</name>
<keyword evidence="5" id="KW-0106">Calcium</keyword>
<dbReference type="PROSITE" id="PS00018">
    <property type="entry name" value="EF_HAND_1"/>
    <property type="match status" value="3"/>
</dbReference>
<dbReference type="SUPFAM" id="SSF47473">
    <property type="entry name" value="EF-hand"/>
    <property type="match status" value="1"/>
</dbReference>
<proteinExistence type="inferred from homology"/>
<dbReference type="InterPro" id="IPR028846">
    <property type="entry name" value="Recoverin"/>
</dbReference>